<evidence type="ECO:0000313" key="3">
    <source>
        <dbReference type="Proteomes" id="UP000447833"/>
    </source>
</evidence>
<dbReference type="InterPro" id="IPR001296">
    <property type="entry name" value="Glyco_trans_1"/>
</dbReference>
<dbReference type="CDD" id="cd03801">
    <property type="entry name" value="GT4_PimA-like"/>
    <property type="match status" value="1"/>
</dbReference>
<dbReference type="SUPFAM" id="SSF53756">
    <property type="entry name" value="UDP-Glycosyltransferase/glycogen phosphorylase"/>
    <property type="match status" value="1"/>
</dbReference>
<dbReference type="EMBL" id="WMEY01000001">
    <property type="protein sequence ID" value="MYL62121.1"/>
    <property type="molecule type" value="Genomic_DNA"/>
</dbReference>
<dbReference type="AlphaFoldDB" id="A0A845ENX8"/>
<gene>
    <name evidence="2" type="ORF">GLW07_02000</name>
</gene>
<evidence type="ECO:0000259" key="1">
    <source>
        <dbReference type="Pfam" id="PF00534"/>
    </source>
</evidence>
<feature type="domain" description="Glycosyl transferase family 1" evidence="1">
    <location>
        <begin position="153"/>
        <end position="311"/>
    </location>
</feature>
<name>A0A845ENX8_9BACL</name>
<comment type="caution">
    <text evidence="2">The sequence shown here is derived from an EMBL/GenBank/DDBJ whole genome shotgun (WGS) entry which is preliminary data.</text>
</comment>
<dbReference type="InterPro" id="IPR052622">
    <property type="entry name" value="Glycosyltransferase_G1"/>
</dbReference>
<dbReference type="Proteomes" id="UP000447833">
    <property type="component" value="Unassembled WGS sequence"/>
</dbReference>
<dbReference type="PANTHER" id="PTHR46660:SF2">
    <property type="entry name" value="GLYCOSYLTRANSFERASE 1 DOMAIN-CONTAINING PROTEIN 1"/>
    <property type="match status" value="1"/>
</dbReference>
<dbReference type="Gene3D" id="3.40.50.2000">
    <property type="entry name" value="Glycogen Phosphorylase B"/>
    <property type="match status" value="2"/>
</dbReference>
<dbReference type="GO" id="GO:0016757">
    <property type="term" value="F:glycosyltransferase activity"/>
    <property type="evidence" value="ECO:0007669"/>
    <property type="project" value="InterPro"/>
</dbReference>
<dbReference type="PANTHER" id="PTHR46660">
    <property type="match status" value="1"/>
</dbReference>
<proteinExistence type="predicted"/>
<reference evidence="2 3" key="1">
    <citation type="submission" date="2019-11" db="EMBL/GenBank/DDBJ databases">
        <title>Genome sequences of 17 halophilic strains isolated from different environments.</title>
        <authorList>
            <person name="Furrow R.E."/>
        </authorList>
    </citation>
    <scope>NUCLEOTIDE SEQUENCE [LARGE SCALE GENOMIC DNA]</scope>
    <source>
        <strain evidence="2 3">22506_14_FS</strain>
    </source>
</reference>
<protein>
    <submittedName>
        <fullName evidence="2">Glycosyltransferase</fullName>
    </submittedName>
</protein>
<evidence type="ECO:0000313" key="2">
    <source>
        <dbReference type="EMBL" id="MYL62121.1"/>
    </source>
</evidence>
<dbReference type="Pfam" id="PF00534">
    <property type="entry name" value="Glycos_transf_1"/>
    <property type="match status" value="1"/>
</dbReference>
<keyword evidence="2" id="KW-0808">Transferase</keyword>
<organism evidence="2 3">
    <name type="scientific">Guptibacillus hwajinpoensis</name>
    <dbReference type="NCBI Taxonomy" id="208199"/>
    <lineage>
        <taxon>Bacteria</taxon>
        <taxon>Bacillati</taxon>
        <taxon>Bacillota</taxon>
        <taxon>Bacilli</taxon>
        <taxon>Bacillales</taxon>
        <taxon>Guptibacillaceae</taxon>
        <taxon>Guptibacillus</taxon>
    </lineage>
</organism>
<sequence length="345" mass="38785">MSLYMKVILATPFYHQLRGNTITVRRIARGLNEADVETEVISITEQVNSITALKEADLIHGFNAYRFYQFMKTLSIPITKYTITLTGTDLNHDLTNPNRQHDVIACLRDALAVHVFDEKAKRRILEVLPDLERKLFVIAQGTSSSSSKRSPKKTSDLFHFLLPAGIREVKNIPFAIKSLQKLRQTHHEVRLTIVGPVIEKKEGELVKEFVLDNDEWVNYEGAIPHSEMEGLYSHADVVLNTSHSEGQSSAILEAMSYGLPVLVSKNKGNLSLVTHNKTGLVYEGVEQFITCALRLVEQESLRQALGQQAAEYVEKHHSATQEITAILSMYAFSLNLLKKGENSND</sequence>
<accession>A0A845ENX8</accession>